<protein>
    <recommendedName>
        <fullName evidence="4">DUF3089 domain-containing protein</fullName>
    </recommendedName>
</protein>
<dbReference type="Proteomes" id="UP000223913">
    <property type="component" value="Unassembled WGS sequence"/>
</dbReference>
<comment type="caution">
    <text evidence="2">The sequence shown here is derived from an EMBL/GenBank/DDBJ whole genome shotgun (WGS) entry which is preliminary data.</text>
</comment>
<dbReference type="InterPro" id="IPR021440">
    <property type="entry name" value="DUF3089"/>
</dbReference>
<organism evidence="2 3">
    <name type="scientific">Flavilitoribacter nigricans (strain ATCC 23147 / DSM 23189 / NBRC 102662 / NCIMB 1420 / SS-2)</name>
    <name type="common">Lewinella nigricans</name>
    <dbReference type="NCBI Taxonomy" id="1122177"/>
    <lineage>
        <taxon>Bacteria</taxon>
        <taxon>Pseudomonadati</taxon>
        <taxon>Bacteroidota</taxon>
        <taxon>Saprospiria</taxon>
        <taxon>Saprospirales</taxon>
        <taxon>Lewinellaceae</taxon>
        <taxon>Flavilitoribacter</taxon>
    </lineage>
</organism>
<name>A0A2D0MX83_FLAN2</name>
<sequence>MPRLSTNWLFLLLCIGSIACRSLPRGPFDSTSVPPVPDYSDPASWAALPTLDDEADVLPADTLVDRQADAPIDVFFLHPTSYTGKRGDRNWNAAVSNEDVNERTDEGAIRFQATIFNGVGKVYAPRYRQGHLHLYYSEDTTSARKALQLAYQDVRRAFQYYWEHYNDGRPVIIAAHSQGTNHAERLLREFFDGQPRQQQLVAAYLVGMPIRKDAFEKIPACETPGQTGCFTSWRTFKRGFEPEKIPHGDQIVATNPLLWSLDDTYAPDSLNVGAVLNPFQRIYPEASDAQNYQGVLWASKPKFKGSLFLTGKNYHIGDYNIYYLNVRENARLRTNKYLNQNNQAISSER</sequence>
<reference evidence="2 3" key="1">
    <citation type="submission" date="2017-10" db="EMBL/GenBank/DDBJ databases">
        <title>The draft genome sequence of Lewinella nigricans NBRC 102662.</title>
        <authorList>
            <person name="Wang K."/>
        </authorList>
    </citation>
    <scope>NUCLEOTIDE SEQUENCE [LARGE SCALE GENOMIC DNA]</scope>
    <source>
        <strain evidence="2 3">NBRC 102662</strain>
    </source>
</reference>
<dbReference type="Pfam" id="PF11288">
    <property type="entry name" value="DUF3089"/>
    <property type="match status" value="1"/>
</dbReference>
<feature type="signal peptide" evidence="1">
    <location>
        <begin position="1"/>
        <end position="19"/>
    </location>
</feature>
<dbReference type="AlphaFoldDB" id="A0A2D0MX83"/>
<dbReference type="InterPro" id="IPR029058">
    <property type="entry name" value="AB_hydrolase_fold"/>
</dbReference>
<keyword evidence="1" id="KW-0732">Signal</keyword>
<dbReference type="EMBL" id="PDUD01000071">
    <property type="protein sequence ID" value="PHN00882.1"/>
    <property type="molecule type" value="Genomic_DNA"/>
</dbReference>
<evidence type="ECO:0000313" key="2">
    <source>
        <dbReference type="EMBL" id="PHN00882.1"/>
    </source>
</evidence>
<accession>A0A2D0MX83</accession>
<dbReference type="OrthoDB" id="9794645at2"/>
<proteinExistence type="predicted"/>
<evidence type="ECO:0008006" key="4">
    <source>
        <dbReference type="Google" id="ProtNLM"/>
    </source>
</evidence>
<gene>
    <name evidence="2" type="ORF">CRP01_40040</name>
</gene>
<evidence type="ECO:0000256" key="1">
    <source>
        <dbReference type="SAM" id="SignalP"/>
    </source>
</evidence>
<dbReference type="RefSeq" id="WP_099155732.1">
    <property type="nucleotide sequence ID" value="NZ_PDUD01000071.1"/>
</dbReference>
<feature type="chain" id="PRO_5012519491" description="DUF3089 domain-containing protein" evidence="1">
    <location>
        <begin position="20"/>
        <end position="349"/>
    </location>
</feature>
<dbReference type="SUPFAM" id="SSF53474">
    <property type="entry name" value="alpha/beta-Hydrolases"/>
    <property type="match status" value="1"/>
</dbReference>
<keyword evidence="3" id="KW-1185">Reference proteome</keyword>
<evidence type="ECO:0000313" key="3">
    <source>
        <dbReference type="Proteomes" id="UP000223913"/>
    </source>
</evidence>
<dbReference type="PROSITE" id="PS51257">
    <property type="entry name" value="PROKAR_LIPOPROTEIN"/>
    <property type="match status" value="1"/>
</dbReference>